<keyword evidence="1" id="KW-0175">Coiled coil</keyword>
<feature type="compositionally biased region" description="Basic and acidic residues" evidence="2">
    <location>
        <begin position="52"/>
        <end position="61"/>
    </location>
</feature>
<feature type="region of interest" description="Disordered" evidence="2">
    <location>
        <begin position="672"/>
        <end position="692"/>
    </location>
</feature>
<gene>
    <name evidence="3" type="ORF">EZS28_000574</name>
</gene>
<feature type="compositionally biased region" description="Acidic residues" evidence="2">
    <location>
        <begin position="993"/>
        <end position="1034"/>
    </location>
</feature>
<dbReference type="Gene3D" id="1.25.10.10">
    <property type="entry name" value="Leucine-rich Repeat Variant"/>
    <property type="match status" value="1"/>
</dbReference>
<sequence length="1056" mass="123944">MAKVHNKKSKSHQIEEVENDKNKIHKRTIEKTPLEDGADSQHMHEKKKQKLSHKDSEKNIFDGKSSGIKKHIPSVTQLDQFYDEQTNKLLKRKTITSDQPIVVKDKDVQKRKPHSPIQIKEEKEKKHQRKRSVSSSQSNKVKEKVGKHNKKKSHSQKRSVSSSQSNKEKVKKNNRKKSQSEEKEKDKLSQKRSDSLQQDQEEVELQDTFVSDKLKDYIQDQKLIDDKKTKSTKEDFIQEKNNAINIQKEISELKQMIIERDDQVYKLTVELERRTQDKDFYQNELQRREQEFKKKFMDKEEQQKLNQKKMAALEESKKAQEQKLKEIVQQMEEQKAEREDERLREKQKLETLKKRMNKVGSGENEESKITPSEQINSLLISDFIKASSEYIIKGRKIQLQENNDTERNKQPFNGQLQQYPIPEQLLNTLGSRITLSVISHFDQDQILTSLCTHILRLGLTSASNSQHLNLSTVQRKDKHILNMKEEKEAENIYNEKKKKIEEELQAAESEQNFERRANANADEAQLQQEDIWLCIREIVRENNEAVKECIEQELKKKLILKGTVDVLSDLLSFSFGRLKQSKFKEKGSKLFEEWNDYDEEDADYNQPDNEDHPFNSLNISIQNDILYSLFNFIAGSANSTVDTEQHPLFPLMYSRDKRAILNYKHPLAVTRSPLGTPIPGQQQPTTPRDTSSPFQYQRQFILPSALWGLLALFETTSILDIRYMAAFAIAFLLRNRSLRAFNRAYYPEGKLVGLQQMGIQNLNERKNVEMLQANYKQEELSNQQKEKQKRKLRGFQKIMPYLKEALESKIDWNQRTALSALRYLSIKKTNHPLILEGNLLNALVKIMTSHPISDEGIIEKTQMLIAALYKRGRNSTKKLLQEKIPLSIIRNMTDSSNYGEGVVTTAKDLIQLYSEKLKEDETDVDEEEEQEEQEDLIERKKELTKKDKSQHLHNPLPLKAFKGIELKLHQEWNEQKKDLDIEKSKLSLKLEINNEELEQRENEDDQEEQNEMEQWEESDWEIIEKDWDENEEIDQNIKLESSNFDHNQDSPSMENK</sequence>
<feature type="region of interest" description="Disordered" evidence="2">
    <location>
        <begin position="992"/>
        <end position="1056"/>
    </location>
</feature>
<name>A0A5J4X9S9_9EUKA</name>
<feature type="compositionally biased region" description="Polar residues" evidence="2">
    <location>
        <begin position="1038"/>
        <end position="1056"/>
    </location>
</feature>
<dbReference type="InterPro" id="IPR016024">
    <property type="entry name" value="ARM-type_fold"/>
</dbReference>
<feature type="compositionally biased region" description="Basic residues" evidence="2">
    <location>
        <begin position="147"/>
        <end position="157"/>
    </location>
</feature>
<evidence type="ECO:0000313" key="4">
    <source>
        <dbReference type="Proteomes" id="UP000324800"/>
    </source>
</evidence>
<protein>
    <submittedName>
        <fullName evidence="3">Uncharacterized protein</fullName>
    </submittedName>
</protein>
<evidence type="ECO:0000313" key="3">
    <source>
        <dbReference type="EMBL" id="KAA6403904.1"/>
    </source>
</evidence>
<feature type="compositionally biased region" description="Low complexity" evidence="2">
    <location>
        <begin position="673"/>
        <end position="687"/>
    </location>
</feature>
<feature type="compositionally biased region" description="Basic and acidic residues" evidence="2">
    <location>
        <begin position="12"/>
        <end position="43"/>
    </location>
</feature>
<evidence type="ECO:0000256" key="1">
    <source>
        <dbReference type="SAM" id="Coils"/>
    </source>
</evidence>
<feature type="coiled-coil region" evidence="1">
    <location>
        <begin position="271"/>
        <end position="355"/>
    </location>
</feature>
<organism evidence="3 4">
    <name type="scientific">Streblomastix strix</name>
    <dbReference type="NCBI Taxonomy" id="222440"/>
    <lineage>
        <taxon>Eukaryota</taxon>
        <taxon>Metamonada</taxon>
        <taxon>Preaxostyla</taxon>
        <taxon>Oxymonadida</taxon>
        <taxon>Streblomastigidae</taxon>
        <taxon>Streblomastix</taxon>
    </lineage>
</organism>
<feature type="coiled-coil region" evidence="1">
    <location>
        <begin position="482"/>
        <end position="517"/>
    </location>
</feature>
<accession>A0A5J4X9S9</accession>
<feature type="region of interest" description="Disordered" evidence="2">
    <location>
        <begin position="90"/>
        <end position="205"/>
    </location>
</feature>
<comment type="caution">
    <text evidence="3">The sequence shown here is derived from an EMBL/GenBank/DDBJ whole genome shotgun (WGS) entry which is preliminary data.</text>
</comment>
<dbReference type="InterPro" id="IPR011989">
    <property type="entry name" value="ARM-like"/>
</dbReference>
<feature type="compositionally biased region" description="Basic and acidic residues" evidence="2">
    <location>
        <begin position="178"/>
        <end position="194"/>
    </location>
</feature>
<dbReference type="AlphaFoldDB" id="A0A5J4X9S9"/>
<proteinExistence type="predicted"/>
<evidence type="ECO:0000256" key="2">
    <source>
        <dbReference type="SAM" id="MobiDB-lite"/>
    </source>
</evidence>
<feature type="compositionally biased region" description="Basic residues" evidence="2">
    <location>
        <begin position="1"/>
        <end position="11"/>
    </location>
</feature>
<dbReference type="SUPFAM" id="SSF48371">
    <property type="entry name" value="ARM repeat"/>
    <property type="match status" value="1"/>
</dbReference>
<dbReference type="Proteomes" id="UP000324800">
    <property type="component" value="Unassembled WGS sequence"/>
</dbReference>
<dbReference type="EMBL" id="SNRW01000048">
    <property type="protein sequence ID" value="KAA6403904.1"/>
    <property type="molecule type" value="Genomic_DNA"/>
</dbReference>
<feature type="region of interest" description="Disordered" evidence="2">
    <location>
        <begin position="1"/>
        <end position="75"/>
    </location>
</feature>
<reference evidence="3 4" key="1">
    <citation type="submission" date="2019-03" db="EMBL/GenBank/DDBJ databases">
        <title>Single cell metagenomics reveals metabolic interactions within the superorganism composed of flagellate Streblomastix strix and complex community of Bacteroidetes bacteria on its surface.</title>
        <authorList>
            <person name="Treitli S.C."/>
            <person name="Kolisko M."/>
            <person name="Husnik F."/>
            <person name="Keeling P."/>
            <person name="Hampl V."/>
        </authorList>
    </citation>
    <scope>NUCLEOTIDE SEQUENCE [LARGE SCALE GENOMIC DNA]</scope>
    <source>
        <strain evidence="3">ST1C</strain>
    </source>
</reference>